<dbReference type="EMBL" id="KF900312">
    <property type="protein sequence ID" value="AIE90521.1"/>
    <property type="molecule type" value="Genomic_DNA"/>
</dbReference>
<organism evidence="2">
    <name type="scientific">uncultured marine group II/III euryarchaeote AD1000_04_F01</name>
    <dbReference type="NCBI Taxonomy" id="1457705"/>
    <lineage>
        <taxon>Archaea</taxon>
        <taxon>Methanobacteriati</taxon>
        <taxon>Methanobacteriota</taxon>
        <taxon>environmental samples</taxon>
    </lineage>
</organism>
<dbReference type="AlphaFoldDB" id="A0A075FM12"/>
<proteinExistence type="predicted"/>
<dbReference type="SUPFAM" id="SSF63829">
    <property type="entry name" value="Calcium-dependent phosphotriesterase"/>
    <property type="match status" value="1"/>
</dbReference>
<dbReference type="Gene3D" id="2.120.10.30">
    <property type="entry name" value="TolB, C-terminal domain"/>
    <property type="match status" value="1"/>
</dbReference>
<dbReference type="InterPro" id="IPR011042">
    <property type="entry name" value="6-blade_b-propeller_TolB-like"/>
</dbReference>
<reference evidence="2" key="1">
    <citation type="journal article" date="2014" name="Genome Biol. Evol.">
        <title>Pangenome evidence for extensive interdomain horizontal transfer affecting lineage core and shell genes in uncultured planktonic thaumarchaeota and euryarchaeota.</title>
        <authorList>
            <person name="Deschamps P."/>
            <person name="Zivanovic Y."/>
            <person name="Moreira D."/>
            <person name="Rodriguez-Valera F."/>
            <person name="Lopez-Garcia P."/>
        </authorList>
    </citation>
    <scope>NUCLEOTIDE SEQUENCE</scope>
</reference>
<feature type="region of interest" description="Disordered" evidence="1">
    <location>
        <begin position="412"/>
        <end position="469"/>
    </location>
</feature>
<sequence length="469" mass="51279">MSESTTRNGITSILLVGIFLIGILGQVSTATSAEEGISQPDTYIVQFGPGFAETEIASVSDDLDVPRDLEFHPSPSRQNELWIVNRATDSVTIVHNAGQTNQLSEHRLDSNRNHFMEEVSAIAFGDWHEEFDYQFATAQESRNTYNGQGDPNDFMGPALWPSSLSHFAEENQEPGGRLGSHIDMLHESPLGMGIAHDSENVYWYNDGYYGELVRYDFQEDHDTGEDDHSDGEVRRYSDISLTRVPGVPGHMEMNHDNGILYIADTGAGRIIWVNTDGPGVTTNIMGDETQMEPLAEYSEVTGVEWGILDSGLSFPSGIALHQGVLFVSQNGNGKITGYNLDDDGKGITRSRTVSTNVGSIMGLEVGPGGKLWYVDSQNNQVIRMDPYEDTDFDEVRDSLDVYPNNSLLWSDSDGDGYADQSGTEISDDCPEIAGTSTSGSLGGNRVDGYLGNVERLPQSGSRKKSGFTI</sequence>
<name>A0A075FM12_9EURY</name>
<protein>
    <submittedName>
        <fullName evidence="2">Uncharacterized protein</fullName>
    </submittedName>
</protein>
<accession>A0A075FM12</accession>
<evidence type="ECO:0000313" key="2">
    <source>
        <dbReference type="EMBL" id="AIE90521.1"/>
    </source>
</evidence>
<evidence type="ECO:0000256" key="1">
    <source>
        <dbReference type="SAM" id="MobiDB-lite"/>
    </source>
</evidence>